<sequence>MGMRCRTSILGEYATGIQCMDVVEAKILNAKSIHKPAFGHAVFKTRQAPLSSVDADRFLGQCNVVSDRILSSLTKVNIEFGRAQIIQLKNSVETLNPSEPLGEGKTPWHQPASEVYRGKPPKNDCYGEIERVWPWSGLVSFPLGGRIEQAYFHRESVLIDNCEISPSLNLMDILRSGMSASLRVIPSHTGTDIRFIAIDTVINVTPINQNTNEDHQNMNEDHQNKNEDHQNKAEDLPRSTALPHKESNETIKVPRGSHSCGCDYKVGLCWALGPGNFVFVFHWGYQGAVDTMRISSQTTVNL</sequence>
<comment type="caution">
    <text evidence="2">The sequence shown here is derived from an EMBL/GenBank/DDBJ whole genome shotgun (WGS) entry which is preliminary data.</text>
</comment>
<organism evidence="2 3">
    <name type="scientific">Timema podura</name>
    <name type="common">Walking stick</name>
    <dbReference type="NCBI Taxonomy" id="61482"/>
    <lineage>
        <taxon>Eukaryota</taxon>
        <taxon>Metazoa</taxon>
        <taxon>Ecdysozoa</taxon>
        <taxon>Arthropoda</taxon>
        <taxon>Hexapoda</taxon>
        <taxon>Insecta</taxon>
        <taxon>Pterygota</taxon>
        <taxon>Neoptera</taxon>
        <taxon>Polyneoptera</taxon>
        <taxon>Phasmatodea</taxon>
        <taxon>Timematodea</taxon>
        <taxon>Timematoidea</taxon>
        <taxon>Timematidae</taxon>
        <taxon>Timema</taxon>
    </lineage>
</organism>
<dbReference type="Proteomes" id="UP001153148">
    <property type="component" value="Unassembled WGS sequence"/>
</dbReference>
<evidence type="ECO:0000256" key="1">
    <source>
        <dbReference type="SAM" id="MobiDB-lite"/>
    </source>
</evidence>
<proteinExistence type="predicted"/>
<keyword evidence="3" id="KW-1185">Reference proteome</keyword>
<reference evidence="2" key="1">
    <citation type="submission" date="2021-03" db="EMBL/GenBank/DDBJ databases">
        <authorList>
            <person name="Tran Van P."/>
        </authorList>
    </citation>
    <scope>NUCLEOTIDE SEQUENCE</scope>
</reference>
<gene>
    <name evidence="2" type="ORF">TPAB3V08_LOCUS5821</name>
</gene>
<evidence type="ECO:0000313" key="2">
    <source>
        <dbReference type="EMBL" id="CAG2058854.1"/>
    </source>
</evidence>
<feature type="compositionally biased region" description="Basic and acidic residues" evidence="1">
    <location>
        <begin position="212"/>
        <end position="249"/>
    </location>
</feature>
<evidence type="ECO:0000313" key="3">
    <source>
        <dbReference type="Proteomes" id="UP001153148"/>
    </source>
</evidence>
<feature type="region of interest" description="Disordered" evidence="1">
    <location>
        <begin position="209"/>
        <end position="253"/>
    </location>
</feature>
<protein>
    <submittedName>
        <fullName evidence="2">Uncharacterized protein</fullName>
    </submittedName>
</protein>
<name>A0ABN7NTP9_TIMPD</name>
<dbReference type="EMBL" id="CAJPIN010008126">
    <property type="protein sequence ID" value="CAG2058854.1"/>
    <property type="molecule type" value="Genomic_DNA"/>
</dbReference>
<accession>A0ABN7NTP9</accession>